<protein>
    <submittedName>
        <fullName evidence="2">Protein kinase 2B, chloroplastic-like</fullName>
    </submittedName>
</protein>
<dbReference type="Proteomes" id="UP000325315">
    <property type="component" value="Unassembled WGS sequence"/>
</dbReference>
<keyword evidence="3" id="KW-1185">Reference proteome</keyword>
<gene>
    <name evidence="2" type="ORF">EPI10_027757</name>
</gene>
<dbReference type="EMBL" id="SMMG02000009">
    <property type="protein sequence ID" value="KAA3461161.1"/>
    <property type="molecule type" value="Genomic_DNA"/>
</dbReference>
<dbReference type="OrthoDB" id="997500at2759"/>
<evidence type="ECO:0000259" key="1">
    <source>
        <dbReference type="Pfam" id="PF03732"/>
    </source>
</evidence>
<dbReference type="PANTHER" id="PTHR33223:SF11">
    <property type="entry name" value="ELEMENT PROTEIN, PUTATIVE-RELATED"/>
    <property type="match status" value="1"/>
</dbReference>
<reference evidence="3" key="1">
    <citation type="journal article" date="2019" name="Plant Biotechnol. J.">
        <title>Genome sequencing of the Australian wild diploid species Gossypium australe highlights disease resistance and delayed gland morphogenesis.</title>
        <authorList>
            <person name="Cai Y."/>
            <person name="Cai X."/>
            <person name="Wang Q."/>
            <person name="Wang P."/>
            <person name="Zhang Y."/>
            <person name="Cai C."/>
            <person name="Xu Y."/>
            <person name="Wang K."/>
            <person name="Zhou Z."/>
            <person name="Wang C."/>
            <person name="Geng S."/>
            <person name="Li B."/>
            <person name="Dong Q."/>
            <person name="Hou Y."/>
            <person name="Wang H."/>
            <person name="Ai P."/>
            <person name="Liu Z."/>
            <person name="Yi F."/>
            <person name="Sun M."/>
            <person name="An G."/>
            <person name="Cheng J."/>
            <person name="Zhang Y."/>
            <person name="Shi Q."/>
            <person name="Xie Y."/>
            <person name="Shi X."/>
            <person name="Chang Y."/>
            <person name="Huang F."/>
            <person name="Chen Y."/>
            <person name="Hong S."/>
            <person name="Mi L."/>
            <person name="Sun Q."/>
            <person name="Zhang L."/>
            <person name="Zhou B."/>
            <person name="Peng R."/>
            <person name="Zhang X."/>
            <person name="Liu F."/>
        </authorList>
    </citation>
    <scope>NUCLEOTIDE SEQUENCE [LARGE SCALE GENOMIC DNA]</scope>
    <source>
        <strain evidence="3">cv. PA1801</strain>
    </source>
</reference>
<feature type="domain" description="Retrotransposon gag" evidence="1">
    <location>
        <begin position="3"/>
        <end position="58"/>
    </location>
</feature>
<dbReference type="GO" id="GO:0016301">
    <property type="term" value="F:kinase activity"/>
    <property type="evidence" value="ECO:0007669"/>
    <property type="project" value="UniProtKB-KW"/>
</dbReference>
<organism evidence="2 3">
    <name type="scientific">Gossypium australe</name>
    <dbReference type="NCBI Taxonomy" id="47621"/>
    <lineage>
        <taxon>Eukaryota</taxon>
        <taxon>Viridiplantae</taxon>
        <taxon>Streptophyta</taxon>
        <taxon>Embryophyta</taxon>
        <taxon>Tracheophyta</taxon>
        <taxon>Spermatophyta</taxon>
        <taxon>Magnoliopsida</taxon>
        <taxon>eudicotyledons</taxon>
        <taxon>Gunneridae</taxon>
        <taxon>Pentapetalae</taxon>
        <taxon>rosids</taxon>
        <taxon>malvids</taxon>
        <taxon>Malvales</taxon>
        <taxon>Malvaceae</taxon>
        <taxon>Malvoideae</taxon>
        <taxon>Gossypium</taxon>
    </lineage>
</organism>
<dbReference type="AlphaFoldDB" id="A0A5B6USU2"/>
<keyword evidence="2" id="KW-0418">Kinase</keyword>
<dbReference type="PANTHER" id="PTHR33223">
    <property type="entry name" value="CCHC-TYPE DOMAIN-CONTAINING PROTEIN"/>
    <property type="match status" value="1"/>
</dbReference>
<proteinExistence type="predicted"/>
<accession>A0A5B6USU2</accession>
<comment type="caution">
    <text evidence="2">The sequence shown here is derived from an EMBL/GenBank/DDBJ whole genome shotgun (WGS) entry which is preliminary data.</text>
</comment>
<evidence type="ECO:0000313" key="2">
    <source>
        <dbReference type="EMBL" id="KAA3461161.1"/>
    </source>
</evidence>
<name>A0A5B6USU2_9ROSI</name>
<dbReference type="InterPro" id="IPR005162">
    <property type="entry name" value="Retrotrans_gag_dom"/>
</dbReference>
<keyword evidence="2" id="KW-0808">Transferase</keyword>
<evidence type="ECO:0000313" key="3">
    <source>
        <dbReference type="Proteomes" id="UP000325315"/>
    </source>
</evidence>
<dbReference type="Pfam" id="PF03732">
    <property type="entry name" value="Retrotrans_gag"/>
    <property type="match status" value="1"/>
</dbReference>
<sequence length="84" mass="9922">MLKYFSLAKIAKLRNGIFSFAQFEFETLYDAWERFKDLLRRCLHHGLPLWLQLQTFYNAAGGTQNNKTPEAAQEFIEKMALNNY</sequence>